<dbReference type="Proteomes" id="UP000199202">
    <property type="component" value="Unassembled WGS sequence"/>
</dbReference>
<reference evidence="1 2" key="1">
    <citation type="submission" date="2016-10" db="EMBL/GenBank/DDBJ databases">
        <authorList>
            <person name="de Groot N.N."/>
        </authorList>
    </citation>
    <scope>NUCLEOTIDE SEQUENCE [LARGE SCALE GENOMIC DNA]</scope>
    <source>
        <strain evidence="1 2">CGMCC 4.6533</strain>
    </source>
</reference>
<organism evidence="1 2">
    <name type="scientific">Nonomuraea jiangxiensis</name>
    <dbReference type="NCBI Taxonomy" id="633440"/>
    <lineage>
        <taxon>Bacteria</taxon>
        <taxon>Bacillati</taxon>
        <taxon>Actinomycetota</taxon>
        <taxon>Actinomycetes</taxon>
        <taxon>Streptosporangiales</taxon>
        <taxon>Streptosporangiaceae</taxon>
        <taxon>Nonomuraea</taxon>
    </lineage>
</organism>
<dbReference type="AlphaFoldDB" id="A0A1G9QXS2"/>
<dbReference type="RefSeq" id="WP_090946241.1">
    <property type="nucleotide sequence ID" value="NZ_FNDJ01000037.1"/>
</dbReference>
<evidence type="ECO:0000313" key="1">
    <source>
        <dbReference type="EMBL" id="SDM15808.1"/>
    </source>
</evidence>
<name>A0A1G9QXS2_9ACTN</name>
<dbReference type="EMBL" id="FNDJ01000037">
    <property type="protein sequence ID" value="SDM15808.1"/>
    <property type="molecule type" value="Genomic_DNA"/>
</dbReference>
<accession>A0A1G9QXS2</accession>
<gene>
    <name evidence="1" type="ORF">SAMN05421869_13751</name>
</gene>
<dbReference type="OrthoDB" id="163010at2"/>
<proteinExistence type="predicted"/>
<dbReference type="STRING" id="633440.SAMN05421869_13751"/>
<keyword evidence="2" id="KW-1185">Reference proteome</keyword>
<evidence type="ECO:0008006" key="3">
    <source>
        <dbReference type="Google" id="ProtNLM"/>
    </source>
</evidence>
<evidence type="ECO:0000313" key="2">
    <source>
        <dbReference type="Proteomes" id="UP000199202"/>
    </source>
</evidence>
<sequence length="99" mass="10909">MKLMMVQAEIKPECVDEIEAAGRKLFSAIERERPQGLRYASCRLPDGVTYLNLLALDDGVENPLPALPEAGEFQAGLKGWLAEPATSRSLTIIGSYRLF</sequence>
<protein>
    <recommendedName>
        <fullName evidence="3">Antibiotic biosynthesis monooxygenase</fullName>
    </recommendedName>
</protein>